<reference evidence="9" key="1">
    <citation type="journal article" date="2022" name="Int. J. Syst. Evol. Microbiol.">
        <title>Apilactobacillus apisilvae sp. nov., Nicolia spurrieriana gen. nov. sp. nov., Bombilactobacillus folatiphilus sp. nov. and Bombilactobacillus thymidiniphilus sp. nov., four new lactic acid bacterial isolates from stingless bees Tetragonula carbonaria and Austroplebeia australis.</title>
        <authorList>
            <person name="Oliphant S.A."/>
            <person name="Watson-Haigh N.S."/>
            <person name="Sumby K.M."/>
            <person name="Gardner J."/>
            <person name="Groom S."/>
            <person name="Jiranek V."/>
        </authorList>
    </citation>
    <scope>NUCLEOTIDE SEQUENCE</scope>
    <source>
        <strain evidence="9">SG4_D2</strain>
    </source>
</reference>
<evidence type="ECO:0000256" key="1">
    <source>
        <dbReference type="ARBA" id="ARBA00004651"/>
    </source>
</evidence>
<keyword evidence="4" id="KW-1003">Cell membrane</keyword>
<accession>A0ABY4P9S5</accession>
<keyword evidence="6 8" id="KW-1133">Transmembrane helix</keyword>
<gene>
    <name evidence="9" type="ORF">MOO45_01505</name>
</gene>
<comment type="similarity">
    <text evidence="2">Belongs to the auxin efflux carrier (TC 2.A.69) family.</text>
</comment>
<keyword evidence="3" id="KW-0813">Transport</keyword>
<evidence type="ECO:0000256" key="7">
    <source>
        <dbReference type="ARBA" id="ARBA00023136"/>
    </source>
</evidence>
<dbReference type="RefSeq" id="WP_249514659.1">
    <property type="nucleotide sequence ID" value="NZ_CP093366.1"/>
</dbReference>
<dbReference type="PANTHER" id="PTHR36838">
    <property type="entry name" value="AUXIN EFFLUX CARRIER FAMILY PROTEIN"/>
    <property type="match status" value="1"/>
</dbReference>
<evidence type="ECO:0000256" key="6">
    <source>
        <dbReference type="ARBA" id="ARBA00022989"/>
    </source>
</evidence>
<dbReference type="Gene3D" id="1.20.1530.20">
    <property type="match status" value="1"/>
</dbReference>
<evidence type="ECO:0000256" key="4">
    <source>
        <dbReference type="ARBA" id="ARBA00022475"/>
    </source>
</evidence>
<feature type="transmembrane region" description="Helical" evidence="8">
    <location>
        <begin position="102"/>
        <end position="122"/>
    </location>
</feature>
<keyword evidence="10" id="KW-1185">Reference proteome</keyword>
<dbReference type="InterPro" id="IPR038770">
    <property type="entry name" value="Na+/solute_symporter_sf"/>
</dbReference>
<dbReference type="InterPro" id="IPR004776">
    <property type="entry name" value="Mem_transp_PIN-like"/>
</dbReference>
<organism evidence="9 10">
    <name type="scientific">Bombilactobacillus folatiphilus</name>
    <dbReference type="NCBI Taxonomy" id="2923362"/>
    <lineage>
        <taxon>Bacteria</taxon>
        <taxon>Bacillati</taxon>
        <taxon>Bacillota</taxon>
        <taxon>Bacilli</taxon>
        <taxon>Lactobacillales</taxon>
        <taxon>Lactobacillaceae</taxon>
        <taxon>Bombilactobacillus</taxon>
    </lineage>
</organism>
<dbReference type="EMBL" id="CP093366">
    <property type="protein sequence ID" value="UQS82391.1"/>
    <property type="molecule type" value="Genomic_DNA"/>
</dbReference>
<evidence type="ECO:0000256" key="5">
    <source>
        <dbReference type="ARBA" id="ARBA00022692"/>
    </source>
</evidence>
<feature type="transmembrane region" description="Helical" evidence="8">
    <location>
        <begin position="6"/>
        <end position="23"/>
    </location>
</feature>
<protein>
    <submittedName>
        <fullName evidence="9">AEC family transporter</fullName>
    </submittedName>
</protein>
<feature type="transmembrane region" description="Helical" evidence="8">
    <location>
        <begin position="128"/>
        <end position="150"/>
    </location>
</feature>
<evidence type="ECO:0000256" key="8">
    <source>
        <dbReference type="SAM" id="Phobius"/>
    </source>
</evidence>
<evidence type="ECO:0000256" key="3">
    <source>
        <dbReference type="ARBA" id="ARBA00022448"/>
    </source>
</evidence>
<dbReference type="Proteomes" id="UP000831495">
    <property type="component" value="Chromosome"/>
</dbReference>
<keyword evidence="7 8" id="KW-0472">Membrane</keyword>
<evidence type="ECO:0000313" key="9">
    <source>
        <dbReference type="EMBL" id="UQS82391.1"/>
    </source>
</evidence>
<dbReference type="Pfam" id="PF03547">
    <property type="entry name" value="Mem_trans"/>
    <property type="match status" value="1"/>
</dbReference>
<feature type="transmembrane region" description="Helical" evidence="8">
    <location>
        <begin position="171"/>
        <end position="192"/>
    </location>
</feature>
<proteinExistence type="inferred from homology"/>
<name>A0ABY4P9S5_9LACO</name>
<sequence length="313" mass="35011">MFLRSISGVLIILILISVGYVLTQRGWFDENFSHVVSKIVTQIALPCYMINTITSKFSRGELFQIFPDLKFPILSMTILFFVAWLMQYVFRIDAKHRGLFKSMFSNSNTVFVGLPVNMALFGKASLPYVLIYYMANTTFFWTLGVYLIRLDGDAETKMTLKEVVQKIFSPPLLGFLLGVALVLMNISLPSFLNSDLKYIGNLTVPLSMFFIGMKLAQVGLTNIHWSKDMGGIFLGRFVLAPLLMMVLVAFAHVPVLMKQVFVIQAAMPVMTNAPVVAKLYGADSDYAAVMVTATTAFSLIMVPILMLIVVNQF</sequence>
<evidence type="ECO:0000256" key="2">
    <source>
        <dbReference type="ARBA" id="ARBA00010145"/>
    </source>
</evidence>
<feature type="transmembrane region" description="Helical" evidence="8">
    <location>
        <begin position="73"/>
        <end position="90"/>
    </location>
</feature>
<feature type="transmembrane region" description="Helical" evidence="8">
    <location>
        <begin position="198"/>
        <end position="216"/>
    </location>
</feature>
<comment type="subcellular location">
    <subcellularLocation>
        <location evidence="1">Cell membrane</location>
        <topology evidence="1">Multi-pass membrane protein</topology>
    </subcellularLocation>
</comment>
<evidence type="ECO:0000313" key="10">
    <source>
        <dbReference type="Proteomes" id="UP000831495"/>
    </source>
</evidence>
<feature type="transmembrane region" description="Helical" evidence="8">
    <location>
        <begin position="286"/>
        <end position="310"/>
    </location>
</feature>
<dbReference type="PANTHER" id="PTHR36838:SF1">
    <property type="entry name" value="SLR1864 PROTEIN"/>
    <property type="match status" value="1"/>
</dbReference>
<keyword evidence="5 8" id="KW-0812">Transmembrane</keyword>
<feature type="transmembrane region" description="Helical" evidence="8">
    <location>
        <begin position="237"/>
        <end position="266"/>
    </location>
</feature>